<proteinExistence type="inferred from homology"/>
<feature type="domain" description="GFO/IDH/MocA-like oxidoreductase" evidence="4">
    <location>
        <begin position="138"/>
        <end position="252"/>
    </location>
</feature>
<evidence type="ECO:0000259" key="4">
    <source>
        <dbReference type="Pfam" id="PF22725"/>
    </source>
</evidence>
<dbReference type="InterPro" id="IPR036291">
    <property type="entry name" value="NAD(P)-bd_dom_sf"/>
</dbReference>
<evidence type="ECO:0000313" key="6">
    <source>
        <dbReference type="Proteomes" id="UP001184614"/>
    </source>
</evidence>
<feature type="domain" description="Gfo/Idh/MocA-like oxidoreductase N-terminal" evidence="3">
    <location>
        <begin position="8"/>
        <end position="125"/>
    </location>
</feature>
<dbReference type="InterPro" id="IPR050984">
    <property type="entry name" value="Gfo/Idh/MocA_domain"/>
</dbReference>
<dbReference type="SUPFAM" id="SSF51735">
    <property type="entry name" value="NAD(P)-binding Rossmann-fold domains"/>
    <property type="match status" value="1"/>
</dbReference>
<dbReference type="InterPro" id="IPR055170">
    <property type="entry name" value="GFO_IDH_MocA-like_dom"/>
</dbReference>
<evidence type="ECO:0000256" key="2">
    <source>
        <dbReference type="ARBA" id="ARBA00023002"/>
    </source>
</evidence>
<organism evidence="5 6">
    <name type="scientific">Brucella pseudogrignonensis</name>
    <dbReference type="NCBI Taxonomy" id="419475"/>
    <lineage>
        <taxon>Bacteria</taxon>
        <taxon>Pseudomonadati</taxon>
        <taxon>Pseudomonadota</taxon>
        <taxon>Alphaproteobacteria</taxon>
        <taxon>Hyphomicrobiales</taxon>
        <taxon>Brucellaceae</taxon>
        <taxon>Brucella/Ochrobactrum group</taxon>
        <taxon>Brucella</taxon>
    </lineage>
</organism>
<accession>A0ABU1M9Q9</accession>
<sequence>MSKGIGMFRWGILSTAKIGVTQVIPALCASDNGVVHAIASRDEARARAVADRFGAPLAFGSYEELLASDEVDGVYIPLPTSQHIEWTLKAAQAGKHVLCEKPIALKADDIDQLIAARDKHKVTIAEAFMVFYHPQWIKLRFLLEEGAIGTLRHVQGAFSYFNNDPSNMRNQPELGGGVLPDIGVYPTVVTRMVTGKEPLSVQATVEYDPKFGTDRYANVSARFDGFDLSFYVATQLAGRQTMVFHGDKGFIEVHAPFNTGKYGHGRITLYNAGHTEATEWSFSDTDHYKLQAENFVRATKDEGVMLFSLENSKANQKFIDAIYRAGKSDGFVSV</sequence>
<gene>
    <name evidence="5" type="ORF">J2782_002491</name>
</gene>
<dbReference type="InterPro" id="IPR000683">
    <property type="entry name" value="Gfo/Idh/MocA-like_OxRdtase_N"/>
</dbReference>
<keyword evidence="2" id="KW-0560">Oxidoreductase</keyword>
<dbReference type="PANTHER" id="PTHR22604:SF105">
    <property type="entry name" value="TRANS-1,2-DIHYDROBENZENE-1,2-DIOL DEHYDROGENASE"/>
    <property type="match status" value="1"/>
</dbReference>
<dbReference type="Gene3D" id="3.30.360.10">
    <property type="entry name" value="Dihydrodipicolinate Reductase, domain 2"/>
    <property type="match status" value="1"/>
</dbReference>
<evidence type="ECO:0000313" key="5">
    <source>
        <dbReference type="EMBL" id="MDR6432749.1"/>
    </source>
</evidence>
<protein>
    <submittedName>
        <fullName evidence="5">Dehydrogenase</fullName>
    </submittedName>
</protein>
<evidence type="ECO:0000256" key="1">
    <source>
        <dbReference type="ARBA" id="ARBA00010928"/>
    </source>
</evidence>
<comment type="similarity">
    <text evidence="1">Belongs to the Gfo/Idh/MocA family.</text>
</comment>
<name>A0ABU1M9Q9_9HYPH</name>
<comment type="caution">
    <text evidence="5">The sequence shown here is derived from an EMBL/GenBank/DDBJ whole genome shotgun (WGS) entry which is preliminary data.</text>
</comment>
<dbReference type="Proteomes" id="UP001184614">
    <property type="component" value="Unassembled WGS sequence"/>
</dbReference>
<keyword evidence="6" id="KW-1185">Reference proteome</keyword>
<dbReference type="Pfam" id="PF22725">
    <property type="entry name" value="GFO_IDH_MocA_C3"/>
    <property type="match status" value="1"/>
</dbReference>
<dbReference type="Pfam" id="PF01408">
    <property type="entry name" value="GFO_IDH_MocA"/>
    <property type="match status" value="1"/>
</dbReference>
<dbReference type="PANTHER" id="PTHR22604">
    <property type="entry name" value="OXIDOREDUCTASES"/>
    <property type="match status" value="1"/>
</dbReference>
<dbReference type="Gene3D" id="3.40.50.720">
    <property type="entry name" value="NAD(P)-binding Rossmann-like Domain"/>
    <property type="match status" value="1"/>
</dbReference>
<dbReference type="SUPFAM" id="SSF55347">
    <property type="entry name" value="Glyceraldehyde-3-phosphate dehydrogenase-like, C-terminal domain"/>
    <property type="match status" value="1"/>
</dbReference>
<dbReference type="EMBL" id="JAVDQT010000003">
    <property type="protein sequence ID" value="MDR6432749.1"/>
    <property type="molecule type" value="Genomic_DNA"/>
</dbReference>
<evidence type="ECO:0000259" key="3">
    <source>
        <dbReference type="Pfam" id="PF01408"/>
    </source>
</evidence>
<reference evidence="5 6" key="1">
    <citation type="submission" date="2023-07" db="EMBL/GenBank/DDBJ databases">
        <title>Sorghum-associated microbial communities from plants grown in Nebraska, USA.</title>
        <authorList>
            <person name="Schachtman D."/>
        </authorList>
    </citation>
    <scope>NUCLEOTIDE SEQUENCE [LARGE SCALE GENOMIC DNA]</scope>
    <source>
        <strain evidence="5 6">DS1730</strain>
    </source>
</reference>